<dbReference type="GO" id="GO:0033744">
    <property type="term" value="F:L-methionine:thioredoxin-disulfide S-oxidoreductase activity"/>
    <property type="evidence" value="ECO:0007669"/>
    <property type="project" value="RHEA"/>
</dbReference>
<dbReference type="InterPro" id="IPR002569">
    <property type="entry name" value="Met_Sox_Rdtase_MsrA_dom"/>
</dbReference>
<dbReference type="Proteomes" id="UP000001589">
    <property type="component" value="Chromosome"/>
</dbReference>
<keyword evidence="2 5" id="KW-0560">Oxidoreductase</keyword>
<dbReference type="HOGENOM" id="CLU_031040_10_1_3"/>
<comment type="catalytic activity">
    <reaction evidence="4 5">
        <text>[thioredoxin]-disulfide + L-methionine + H2O = L-methionine (S)-S-oxide + [thioredoxin]-dithiol</text>
        <dbReference type="Rhea" id="RHEA:19993"/>
        <dbReference type="Rhea" id="RHEA-COMP:10698"/>
        <dbReference type="Rhea" id="RHEA-COMP:10700"/>
        <dbReference type="ChEBI" id="CHEBI:15377"/>
        <dbReference type="ChEBI" id="CHEBI:29950"/>
        <dbReference type="ChEBI" id="CHEBI:50058"/>
        <dbReference type="ChEBI" id="CHEBI:57844"/>
        <dbReference type="ChEBI" id="CHEBI:58772"/>
        <dbReference type="EC" id="1.8.4.11"/>
    </reaction>
</comment>
<dbReference type="eggNOG" id="COG0225">
    <property type="taxonomic scope" value="Bacteria"/>
</dbReference>
<dbReference type="OrthoDB" id="4174719at2"/>
<name>A2BY40_PROM5</name>
<comment type="function">
    <text evidence="5">Has an important function as a repair enzyme for proteins that have been inactivated by oxidation. Catalyzes the reversible oxidation-reduction of methionine sulfoxide in proteins to methionine.</text>
</comment>
<dbReference type="NCBIfam" id="TIGR00401">
    <property type="entry name" value="msrA"/>
    <property type="match status" value="1"/>
</dbReference>
<dbReference type="PANTHER" id="PTHR43774:SF1">
    <property type="entry name" value="PEPTIDE METHIONINE SULFOXIDE REDUCTASE MSRA 2"/>
    <property type="match status" value="1"/>
</dbReference>
<dbReference type="RefSeq" id="WP_011820797.1">
    <property type="nucleotide sequence ID" value="NC_008817.1"/>
</dbReference>
<comment type="catalytic activity">
    <reaction evidence="3 5">
        <text>L-methionyl-[protein] + [thioredoxin]-disulfide + H2O = L-methionyl-(S)-S-oxide-[protein] + [thioredoxin]-dithiol</text>
        <dbReference type="Rhea" id="RHEA:14217"/>
        <dbReference type="Rhea" id="RHEA-COMP:10698"/>
        <dbReference type="Rhea" id="RHEA-COMP:10700"/>
        <dbReference type="Rhea" id="RHEA-COMP:12313"/>
        <dbReference type="Rhea" id="RHEA-COMP:12315"/>
        <dbReference type="ChEBI" id="CHEBI:15377"/>
        <dbReference type="ChEBI" id="CHEBI:16044"/>
        <dbReference type="ChEBI" id="CHEBI:29950"/>
        <dbReference type="ChEBI" id="CHEBI:44120"/>
        <dbReference type="ChEBI" id="CHEBI:50058"/>
        <dbReference type="EC" id="1.8.4.11"/>
    </reaction>
</comment>
<dbReference type="STRING" id="167542.P9515_14941"/>
<evidence type="ECO:0000313" key="7">
    <source>
        <dbReference type="EMBL" id="ABM72701.1"/>
    </source>
</evidence>
<dbReference type="SUPFAM" id="SSF55068">
    <property type="entry name" value="Peptide methionine sulfoxide reductase"/>
    <property type="match status" value="1"/>
</dbReference>
<dbReference type="GO" id="GO:0008113">
    <property type="term" value="F:peptide-methionine (S)-S-oxide reductase activity"/>
    <property type="evidence" value="ECO:0007669"/>
    <property type="project" value="UniProtKB-UniRule"/>
</dbReference>
<evidence type="ECO:0000256" key="2">
    <source>
        <dbReference type="ARBA" id="ARBA00023002"/>
    </source>
</evidence>
<organism evidence="7 8">
    <name type="scientific">Prochlorococcus marinus (strain MIT 9515)</name>
    <dbReference type="NCBI Taxonomy" id="167542"/>
    <lineage>
        <taxon>Bacteria</taxon>
        <taxon>Bacillati</taxon>
        <taxon>Cyanobacteriota</taxon>
        <taxon>Cyanophyceae</taxon>
        <taxon>Synechococcales</taxon>
        <taxon>Prochlorococcaceae</taxon>
        <taxon>Prochlorococcus</taxon>
    </lineage>
</organism>
<proteinExistence type="inferred from homology"/>
<dbReference type="PANTHER" id="PTHR43774">
    <property type="entry name" value="PEPTIDE METHIONINE SULFOXIDE REDUCTASE"/>
    <property type="match status" value="1"/>
</dbReference>
<feature type="domain" description="Peptide methionine sulphoxide reductase MsrA" evidence="6">
    <location>
        <begin position="25"/>
        <end position="172"/>
    </location>
</feature>
<evidence type="ECO:0000256" key="3">
    <source>
        <dbReference type="ARBA" id="ARBA00047806"/>
    </source>
</evidence>
<evidence type="ECO:0000259" key="6">
    <source>
        <dbReference type="Pfam" id="PF01625"/>
    </source>
</evidence>
<evidence type="ECO:0000256" key="1">
    <source>
        <dbReference type="ARBA" id="ARBA00005591"/>
    </source>
</evidence>
<dbReference type="InterPro" id="IPR036509">
    <property type="entry name" value="Met_Sox_Rdtase_MsrA_sf"/>
</dbReference>
<dbReference type="GeneID" id="60202040"/>
<dbReference type="AlphaFoldDB" id="A2BY40"/>
<evidence type="ECO:0000313" key="8">
    <source>
        <dbReference type="Proteomes" id="UP000001589"/>
    </source>
</evidence>
<dbReference type="Pfam" id="PF01625">
    <property type="entry name" value="PMSR"/>
    <property type="match status" value="1"/>
</dbReference>
<dbReference type="KEGG" id="pmc:P9515_14941"/>
<evidence type="ECO:0000256" key="5">
    <source>
        <dbReference type="HAMAP-Rule" id="MF_01401"/>
    </source>
</evidence>
<feature type="active site" evidence="5">
    <location>
        <position position="31"/>
    </location>
</feature>
<gene>
    <name evidence="5" type="primary">msrA</name>
    <name evidence="7" type="ordered locus">P9515_14941</name>
</gene>
<sequence>MTYFFSLIIVFSIIVNPINTFAEEVTLAGGCFWCLEHDLESLKGVNSVISGYSGGNLQNPTYENHDGHQEVVLVDYDSEEVALSEIYRIYLRNIDPLDGEGQFCDRGNSYRPVIFFETSDEKNEASKSLLSASKELGVKLEQINVELKPKSQFWEAEDYHQDFAIRNELKYKFYRFSCGRDQKLDKIWKDNARSMNAWSQE</sequence>
<dbReference type="EC" id="1.8.4.11" evidence="5"/>
<protein>
    <recommendedName>
        <fullName evidence="5">Peptide methionine sulfoxide reductase MsrA</fullName>
        <shortName evidence="5">Protein-methionine-S-oxide reductase</shortName>
        <ecNumber evidence="5">1.8.4.11</ecNumber>
    </recommendedName>
    <alternativeName>
        <fullName evidence="5">Peptide-methionine (S)-S-oxide reductase</fullName>
        <shortName evidence="5">Peptide Met(O) reductase</shortName>
    </alternativeName>
</protein>
<reference evidence="7 8" key="1">
    <citation type="journal article" date="2007" name="PLoS Genet.">
        <title>Patterns and implications of gene gain and loss in the evolution of Prochlorococcus.</title>
        <authorList>
            <person name="Kettler G.C."/>
            <person name="Martiny A.C."/>
            <person name="Huang K."/>
            <person name="Zucker J."/>
            <person name="Coleman M.L."/>
            <person name="Rodrigue S."/>
            <person name="Chen F."/>
            <person name="Lapidus A."/>
            <person name="Ferriera S."/>
            <person name="Johnson J."/>
            <person name="Steglich C."/>
            <person name="Church G.M."/>
            <person name="Richardson P."/>
            <person name="Chisholm S.W."/>
        </authorList>
    </citation>
    <scope>NUCLEOTIDE SEQUENCE [LARGE SCALE GENOMIC DNA]</scope>
    <source>
        <strain evidence="7 8">MIT 9515</strain>
    </source>
</reference>
<dbReference type="EMBL" id="CP000552">
    <property type="protein sequence ID" value="ABM72701.1"/>
    <property type="molecule type" value="Genomic_DNA"/>
</dbReference>
<dbReference type="HAMAP" id="MF_01401">
    <property type="entry name" value="MsrA"/>
    <property type="match status" value="1"/>
</dbReference>
<accession>A2BY40</accession>
<comment type="similarity">
    <text evidence="1 5">Belongs to the MsrA Met sulfoxide reductase family.</text>
</comment>
<evidence type="ECO:0000256" key="4">
    <source>
        <dbReference type="ARBA" id="ARBA00048782"/>
    </source>
</evidence>
<dbReference type="Gene3D" id="3.30.1060.10">
    <property type="entry name" value="Peptide methionine sulphoxide reductase MsrA"/>
    <property type="match status" value="1"/>
</dbReference>